<dbReference type="RefSeq" id="WP_154786051.1">
    <property type="nucleotide sequence ID" value="NZ_WMBB01000001.1"/>
</dbReference>
<dbReference type="AlphaFoldDB" id="A0A6I3KLT6"/>
<proteinExistence type="predicted"/>
<keyword evidence="1" id="KW-0812">Transmembrane</keyword>
<dbReference type="EMBL" id="WMBB01000001">
    <property type="protein sequence ID" value="MTE11553.1"/>
    <property type="molecule type" value="Genomic_DNA"/>
</dbReference>
<evidence type="ECO:0000256" key="1">
    <source>
        <dbReference type="SAM" id="Phobius"/>
    </source>
</evidence>
<protein>
    <submittedName>
        <fullName evidence="2">Uncharacterized protein</fullName>
    </submittedName>
</protein>
<dbReference type="Proteomes" id="UP000432464">
    <property type="component" value="Unassembled WGS sequence"/>
</dbReference>
<comment type="caution">
    <text evidence="2">The sequence shown here is derived from an EMBL/GenBank/DDBJ whole genome shotgun (WGS) entry which is preliminary data.</text>
</comment>
<accession>A0A6I3KLT6</accession>
<gene>
    <name evidence="2" type="ORF">GLP40_01950</name>
</gene>
<reference evidence="2 3" key="1">
    <citation type="submission" date="2019-11" db="EMBL/GenBank/DDBJ databases">
        <title>Nocardia sp. nov. CT2-14 isolated from soil.</title>
        <authorList>
            <person name="Kanchanasin P."/>
            <person name="Tanasupawat S."/>
            <person name="Yuki M."/>
            <person name="Kudo T."/>
        </authorList>
    </citation>
    <scope>NUCLEOTIDE SEQUENCE [LARGE SCALE GENOMIC DNA]</scope>
    <source>
        <strain evidence="2 3">CT2-14</strain>
    </source>
</reference>
<name>A0A6I3KLT6_9NOCA</name>
<evidence type="ECO:0000313" key="2">
    <source>
        <dbReference type="EMBL" id="MTE11553.1"/>
    </source>
</evidence>
<keyword evidence="1" id="KW-1133">Transmembrane helix</keyword>
<sequence length="56" mass="6112">MIGEIALHLIGAGIGTLLGWMVASTRPYRSPRPGTTVEEIRARLDRESQGRHGLLT</sequence>
<evidence type="ECO:0000313" key="3">
    <source>
        <dbReference type="Proteomes" id="UP000432464"/>
    </source>
</evidence>
<feature type="transmembrane region" description="Helical" evidence="1">
    <location>
        <begin position="6"/>
        <end position="23"/>
    </location>
</feature>
<keyword evidence="1" id="KW-0472">Membrane</keyword>
<keyword evidence="3" id="KW-1185">Reference proteome</keyword>
<organism evidence="2 3">
    <name type="scientific">Nocardia aurantiaca</name>
    <dbReference type="NCBI Taxonomy" id="2675850"/>
    <lineage>
        <taxon>Bacteria</taxon>
        <taxon>Bacillati</taxon>
        <taxon>Actinomycetota</taxon>
        <taxon>Actinomycetes</taxon>
        <taxon>Mycobacteriales</taxon>
        <taxon>Nocardiaceae</taxon>
        <taxon>Nocardia</taxon>
    </lineage>
</organism>